<dbReference type="NCBIfam" id="TIGR00835">
    <property type="entry name" value="agcS"/>
    <property type="match status" value="1"/>
</dbReference>
<dbReference type="PRINTS" id="PR00175">
    <property type="entry name" value="NAALASMPORT"/>
</dbReference>
<dbReference type="InterPro" id="IPR001463">
    <property type="entry name" value="Na/Ala_symport"/>
</dbReference>
<evidence type="ECO:0000256" key="5">
    <source>
        <dbReference type="ARBA" id="ARBA00022692"/>
    </source>
</evidence>
<dbReference type="Pfam" id="PF01235">
    <property type="entry name" value="Na_Ala_symp"/>
    <property type="match status" value="1"/>
</dbReference>
<feature type="transmembrane region" description="Helical" evidence="8">
    <location>
        <begin position="444"/>
        <end position="464"/>
    </location>
</feature>
<proteinExistence type="inferred from homology"/>
<dbReference type="EMBL" id="CP036339">
    <property type="protein sequence ID" value="QDT75383.1"/>
    <property type="molecule type" value="Genomic_DNA"/>
</dbReference>
<dbReference type="KEGG" id="llh:I41_45930"/>
<dbReference type="RefSeq" id="WP_210421033.1">
    <property type="nucleotide sequence ID" value="NZ_CP036339.1"/>
</dbReference>
<evidence type="ECO:0000256" key="6">
    <source>
        <dbReference type="ARBA" id="ARBA00022989"/>
    </source>
</evidence>
<keyword evidence="6 8" id="KW-1133">Transmembrane helix</keyword>
<evidence type="ECO:0000313" key="10">
    <source>
        <dbReference type="Proteomes" id="UP000317909"/>
    </source>
</evidence>
<feature type="transmembrane region" description="Helical" evidence="8">
    <location>
        <begin position="102"/>
        <end position="125"/>
    </location>
</feature>
<accession>A0A517U440</accession>
<keyword evidence="8" id="KW-0769">Symport</keyword>
<dbReference type="Proteomes" id="UP000317909">
    <property type="component" value="Chromosome"/>
</dbReference>
<keyword evidence="5 8" id="KW-0812">Transmembrane</keyword>
<feature type="transmembrane region" description="Helical" evidence="8">
    <location>
        <begin position="239"/>
        <end position="261"/>
    </location>
</feature>
<dbReference type="GO" id="GO:0005283">
    <property type="term" value="F:amino acid:sodium symporter activity"/>
    <property type="evidence" value="ECO:0007669"/>
    <property type="project" value="InterPro"/>
</dbReference>
<dbReference type="AlphaFoldDB" id="A0A517U440"/>
<evidence type="ECO:0000256" key="4">
    <source>
        <dbReference type="ARBA" id="ARBA00022475"/>
    </source>
</evidence>
<feature type="transmembrane region" description="Helical" evidence="8">
    <location>
        <begin position="146"/>
        <end position="168"/>
    </location>
</feature>
<comment type="similarity">
    <text evidence="2 8">Belongs to the alanine or glycine:cation symporter (AGCS) (TC 2.A.25) family.</text>
</comment>
<feature type="transmembrane region" description="Helical" evidence="8">
    <location>
        <begin position="273"/>
        <end position="291"/>
    </location>
</feature>
<reference evidence="9 10" key="1">
    <citation type="submission" date="2019-02" db="EMBL/GenBank/DDBJ databases">
        <title>Deep-cultivation of Planctomycetes and their phenomic and genomic characterization uncovers novel biology.</title>
        <authorList>
            <person name="Wiegand S."/>
            <person name="Jogler M."/>
            <person name="Boedeker C."/>
            <person name="Pinto D."/>
            <person name="Vollmers J."/>
            <person name="Rivas-Marin E."/>
            <person name="Kohn T."/>
            <person name="Peeters S.H."/>
            <person name="Heuer A."/>
            <person name="Rast P."/>
            <person name="Oberbeckmann S."/>
            <person name="Bunk B."/>
            <person name="Jeske O."/>
            <person name="Meyerdierks A."/>
            <person name="Storesund J.E."/>
            <person name="Kallscheuer N."/>
            <person name="Luecker S."/>
            <person name="Lage O.M."/>
            <person name="Pohl T."/>
            <person name="Merkel B.J."/>
            <person name="Hornburger P."/>
            <person name="Mueller R.-W."/>
            <person name="Bruemmer F."/>
            <person name="Labrenz M."/>
            <person name="Spormann A.M."/>
            <person name="Op den Camp H."/>
            <person name="Overmann J."/>
            <person name="Amann R."/>
            <person name="Jetten M.S.M."/>
            <person name="Mascher T."/>
            <person name="Medema M.H."/>
            <person name="Devos D.P."/>
            <person name="Kaster A.-K."/>
            <person name="Ovreas L."/>
            <person name="Rohde M."/>
            <person name="Galperin M.Y."/>
            <person name="Jogler C."/>
        </authorList>
    </citation>
    <scope>NUCLEOTIDE SEQUENCE [LARGE SCALE GENOMIC DNA]</scope>
    <source>
        <strain evidence="9 10">I41</strain>
    </source>
</reference>
<dbReference type="PANTHER" id="PTHR30330:SF3">
    <property type="entry name" value="TRANSCRIPTIONAL REGULATOR, LRP FAMILY"/>
    <property type="match status" value="1"/>
</dbReference>
<dbReference type="PANTHER" id="PTHR30330">
    <property type="entry name" value="AGSS FAMILY TRANSPORTER, SODIUM-ALANINE"/>
    <property type="match status" value="1"/>
</dbReference>
<evidence type="ECO:0000256" key="2">
    <source>
        <dbReference type="ARBA" id="ARBA00009261"/>
    </source>
</evidence>
<protein>
    <submittedName>
        <fullName evidence="9">Amino-acid carrier protein AlsT</fullName>
    </submittedName>
</protein>
<evidence type="ECO:0000256" key="3">
    <source>
        <dbReference type="ARBA" id="ARBA00022448"/>
    </source>
</evidence>
<keyword evidence="3 8" id="KW-0813">Transport</keyword>
<organism evidence="9 10">
    <name type="scientific">Lacipirellula limnantheis</name>
    <dbReference type="NCBI Taxonomy" id="2528024"/>
    <lineage>
        <taxon>Bacteria</taxon>
        <taxon>Pseudomonadati</taxon>
        <taxon>Planctomycetota</taxon>
        <taxon>Planctomycetia</taxon>
        <taxon>Pirellulales</taxon>
        <taxon>Lacipirellulaceae</taxon>
        <taxon>Lacipirellula</taxon>
    </lineage>
</organism>
<evidence type="ECO:0000256" key="1">
    <source>
        <dbReference type="ARBA" id="ARBA00004651"/>
    </source>
</evidence>
<dbReference type="Gene3D" id="1.20.1740.10">
    <property type="entry name" value="Amino acid/polyamine transporter I"/>
    <property type="match status" value="1"/>
</dbReference>
<keyword evidence="10" id="KW-1185">Reference proteome</keyword>
<feature type="transmembrane region" description="Helical" evidence="8">
    <location>
        <begin position="23"/>
        <end position="40"/>
    </location>
</feature>
<keyword evidence="4 8" id="KW-1003">Cell membrane</keyword>
<feature type="transmembrane region" description="Helical" evidence="8">
    <location>
        <begin position="332"/>
        <end position="355"/>
    </location>
</feature>
<evidence type="ECO:0000256" key="8">
    <source>
        <dbReference type="RuleBase" id="RU363064"/>
    </source>
</evidence>
<feature type="transmembrane region" description="Helical" evidence="8">
    <location>
        <begin position="74"/>
        <end position="96"/>
    </location>
</feature>
<gene>
    <name evidence="9" type="primary">alsT</name>
    <name evidence="9" type="ORF">I41_45930</name>
</gene>
<evidence type="ECO:0000313" key="9">
    <source>
        <dbReference type="EMBL" id="QDT75383.1"/>
    </source>
</evidence>
<evidence type="ECO:0000256" key="7">
    <source>
        <dbReference type="ARBA" id="ARBA00023136"/>
    </source>
</evidence>
<dbReference type="GO" id="GO:0005886">
    <property type="term" value="C:plasma membrane"/>
    <property type="evidence" value="ECO:0007669"/>
    <property type="project" value="UniProtKB-SubCell"/>
</dbReference>
<feature type="transmembrane region" description="Helical" evidence="8">
    <location>
        <begin position="418"/>
        <end position="438"/>
    </location>
</feature>
<feature type="transmembrane region" description="Helical" evidence="8">
    <location>
        <begin position="375"/>
        <end position="398"/>
    </location>
</feature>
<comment type="subcellular location">
    <subcellularLocation>
        <location evidence="1 8">Cell membrane</location>
        <topology evidence="1 8">Multi-pass membrane protein</topology>
    </subcellularLocation>
</comment>
<sequence length="471" mass="50318">MPETASWMDRVAEQVDHVATMMYWPWAICILFATGLFFTFRNGFVQVRRFPEAARTMVASQQAGAGGAVSPFQAFMMGLGSTIGVGNIAGVAAAIISGGPGALFWIWCYGFFATSVKFAEAVLGLKYRIPHGEATLAGPMYYLRNGLGSASLAWIYALIAGIACLFTTPFTQPNSIAIVLDSQFSKSGLDLGTFSVGGADIRGSRLAIGVVLAILTWLVIIGGVQSIGRVLEKLSPFKVGFYMLGGLAVILLNIGNLPAVLSEVFREAFSLRPIAGATVGGLMATTMGQALRYGLARGAYANEAGYGTAAVVYGVAKSDRPDQQGLNAVMEVFIITFITSTISALTILLTGTWKLEKIESAAAVSEAFNAAIPTAGGWMVAFSVFLFGYTTLMGWSFYGEQFLEYLFGRRIIMPYRWLYCLLIPIGAVAKVDLVWAWGDILNGAQVFPNLIGIIGLSGVAAKYAKKRTADE</sequence>
<name>A0A517U440_9BACT</name>
<keyword evidence="7 8" id="KW-0472">Membrane</keyword>
<feature type="transmembrane region" description="Helical" evidence="8">
    <location>
        <begin position="206"/>
        <end position="227"/>
    </location>
</feature>